<proteinExistence type="predicted"/>
<reference evidence="1" key="1">
    <citation type="submission" date="2023-03" db="EMBL/GenBank/DDBJ databases">
        <authorList>
            <person name="Steffen K."/>
            <person name="Cardenas P."/>
        </authorList>
    </citation>
    <scope>NUCLEOTIDE SEQUENCE</scope>
</reference>
<accession>A0AA35RG51</accession>
<dbReference type="Proteomes" id="UP001174909">
    <property type="component" value="Unassembled WGS sequence"/>
</dbReference>
<keyword evidence="2" id="KW-1185">Reference proteome</keyword>
<organism evidence="1 2">
    <name type="scientific">Geodia barretti</name>
    <name type="common">Barrett's horny sponge</name>
    <dbReference type="NCBI Taxonomy" id="519541"/>
    <lineage>
        <taxon>Eukaryota</taxon>
        <taxon>Metazoa</taxon>
        <taxon>Porifera</taxon>
        <taxon>Demospongiae</taxon>
        <taxon>Heteroscleromorpha</taxon>
        <taxon>Tetractinellida</taxon>
        <taxon>Astrophorina</taxon>
        <taxon>Geodiidae</taxon>
        <taxon>Geodia</taxon>
    </lineage>
</organism>
<feature type="non-terminal residue" evidence="1">
    <location>
        <position position="176"/>
    </location>
</feature>
<protein>
    <submittedName>
        <fullName evidence="1">Uncharacterized protein</fullName>
    </submittedName>
</protein>
<comment type="caution">
    <text evidence="1">The sequence shown here is derived from an EMBL/GenBank/DDBJ whole genome shotgun (WGS) entry which is preliminary data.</text>
</comment>
<sequence length="176" mass="19239">MPKSVTLARRLPIRRTLLLLRSRCSTSWRWRWERACATSWPMSTCTWRGRGGGSAGRSRKLVRLSSISSMTEQDGHSSLGVRTRAQVLDDVGVPQAAQEVDLSLEALHDAVGGGVPGLEEDGVQDFGGADELVTLDPVHCSVRAVPQRVRLRLDQSDVAEAEATLHAYSCCAIIWS</sequence>
<name>A0AA35RG51_GEOBA</name>
<evidence type="ECO:0000313" key="2">
    <source>
        <dbReference type="Proteomes" id="UP001174909"/>
    </source>
</evidence>
<gene>
    <name evidence="1" type="ORF">GBAR_LOCUS7107</name>
</gene>
<dbReference type="EMBL" id="CASHTH010001071">
    <property type="protein sequence ID" value="CAI8010865.1"/>
    <property type="molecule type" value="Genomic_DNA"/>
</dbReference>
<dbReference type="AlphaFoldDB" id="A0AA35RG51"/>
<evidence type="ECO:0000313" key="1">
    <source>
        <dbReference type="EMBL" id="CAI8010865.1"/>
    </source>
</evidence>